<dbReference type="RefSeq" id="WP_154728479.1">
    <property type="nucleotide sequence ID" value="NZ_SZYE01000018.1"/>
</dbReference>
<dbReference type="InterPro" id="IPR013525">
    <property type="entry name" value="ABC2_TM"/>
</dbReference>
<dbReference type="PANTHER" id="PTHR43471:SF3">
    <property type="entry name" value="ABC TRANSPORTER PERMEASE PROTEIN NATB"/>
    <property type="match status" value="1"/>
</dbReference>
<dbReference type="GO" id="GO:0140359">
    <property type="term" value="F:ABC-type transporter activity"/>
    <property type="evidence" value="ECO:0007669"/>
    <property type="project" value="InterPro"/>
</dbReference>
<feature type="transmembrane region" description="Helical" evidence="6">
    <location>
        <begin position="345"/>
        <end position="367"/>
    </location>
</feature>
<feature type="transmembrane region" description="Helical" evidence="6">
    <location>
        <begin position="257"/>
        <end position="279"/>
    </location>
</feature>
<feature type="transmembrane region" description="Helical" evidence="6">
    <location>
        <begin position="291"/>
        <end position="309"/>
    </location>
</feature>
<dbReference type="PANTHER" id="PTHR43471">
    <property type="entry name" value="ABC TRANSPORTER PERMEASE"/>
    <property type="match status" value="1"/>
</dbReference>
<sequence length="387" mass="40132">MSRRTPMLSNTPGSGPASAGRPAAPGTVQATLMVAEREITTQVRSKSFLISTAVLLVLVLGGIILTSVLGDRLGGGDTKVAVVPETAAVIEDVDGLEAVEAADPDAARALVESEEVSAAVLPDDDADNLLGVVVVGLDSAPDGVMNALAVTPPVELLDESGTSDGLRYLVSFVFGIAFFMAAMTFGSTIAQNTVQEKQSRIVEILLSTVPPRALLAGKILGNTVLAVGQIAAIAAVAVVGLVVTGQDDLLGMIGAPVAWFVLFFLVGFVLLAALFASAASLVSRVEDTGPVLTPVMMLVMIPYFGVIFFNDNDLVLTIMSYVPFSAPVGMPVRLFLGEASWWEPLVSLVILAGTAVLVTGIGARIYARSVLRTGRRVKLSEALTKAA</sequence>
<keyword evidence="4 6" id="KW-0472">Membrane</keyword>
<name>A0A7Z8NRI9_9CELL</name>
<evidence type="ECO:0000256" key="1">
    <source>
        <dbReference type="ARBA" id="ARBA00004141"/>
    </source>
</evidence>
<proteinExistence type="predicted"/>
<evidence type="ECO:0000259" key="7">
    <source>
        <dbReference type="Pfam" id="PF12698"/>
    </source>
</evidence>
<dbReference type="AlphaFoldDB" id="A0A7Z8NRI9"/>
<evidence type="ECO:0000256" key="5">
    <source>
        <dbReference type="SAM" id="MobiDB-lite"/>
    </source>
</evidence>
<evidence type="ECO:0000313" key="9">
    <source>
        <dbReference type="Proteomes" id="UP000308121"/>
    </source>
</evidence>
<feature type="compositionally biased region" description="Low complexity" evidence="5">
    <location>
        <begin position="12"/>
        <end position="24"/>
    </location>
</feature>
<dbReference type="EMBL" id="SZYE01000018">
    <property type="protein sequence ID" value="TKR26698.1"/>
    <property type="molecule type" value="Genomic_DNA"/>
</dbReference>
<keyword evidence="3 6" id="KW-1133">Transmembrane helix</keyword>
<reference evidence="8 9" key="1">
    <citation type="submission" date="2019-05" db="EMBL/GenBank/DDBJ databases">
        <title>Genome sequence of Cellulomonas hominis strain CS1.</title>
        <authorList>
            <person name="Belmont J."/>
            <person name="Maclea K.S."/>
        </authorList>
    </citation>
    <scope>NUCLEOTIDE SEQUENCE [LARGE SCALE GENOMIC DNA]</scope>
    <source>
        <strain evidence="8 9">CS1</strain>
    </source>
</reference>
<feature type="region of interest" description="Disordered" evidence="5">
    <location>
        <begin position="1"/>
        <end position="24"/>
    </location>
</feature>
<feature type="transmembrane region" description="Helical" evidence="6">
    <location>
        <begin position="47"/>
        <end position="69"/>
    </location>
</feature>
<dbReference type="GO" id="GO:0016020">
    <property type="term" value="C:membrane"/>
    <property type="evidence" value="ECO:0007669"/>
    <property type="project" value="UniProtKB-SubCell"/>
</dbReference>
<feature type="domain" description="ABC-2 type transporter transmembrane" evidence="7">
    <location>
        <begin position="46"/>
        <end position="363"/>
    </location>
</feature>
<accession>A0A7Z8NRI9</accession>
<dbReference type="OrthoDB" id="3268959at2"/>
<dbReference type="Proteomes" id="UP000308121">
    <property type="component" value="Unassembled WGS sequence"/>
</dbReference>
<keyword evidence="2 6" id="KW-0812">Transmembrane</keyword>
<gene>
    <name evidence="8" type="ORF">FA014_04345</name>
</gene>
<organism evidence="8 9">
    <name type="scientific">Cellulomonas hominis</name>
    <dbReference type="NCBI Taxonomy" id="156981"/>
    <lineage>
        <taxon>Bacteria</taxon>
        <taxon>Bacillati</taxon>
        <taxon>Actinomycetota</taxon>
        <taxon>Actinomycetes</taxon>
        <taxon>Micrococcales</taxon>
        <taxon>Cellulomonadaceae</taxon>
        <taxon>Cellulomonas</taxon>
    </lineage>
</organism>
<evidence type="ECO:0000256" key="2">
    <source>
        <dbReference type="ARBA" id="ARBA00022692"/>
    </source>
</evidence>
<comment type="caution">
    <text evidence="8">The sequence shown here is derived from an EMBL/GenBank/DDBJ whole genome shotgun (WGS) entry which is preliminary data.</text>
</comment>
<protein>
    <submittedName>
        <fullName evidence="8">ABC transporter permease</fullName>
    </submittedName>
</protein>
<evidence type="ECO:0000256" key="4">
    <source>
        <dbReference type="ARBA" id="ARBA00023136"/>
    </source>
</evidence>
<comment type="subcellular location">
    <subcellularLocation>
        <location evidence="1">Membrane</location>
        <topology evidence="1">Multi-pass membrane protein</topology>
    </subcellularLocation>
</comment>
<evidence type="ECO:0000256" key="3">
    <source>
        <dbReference type="ARBA" id="ARBA00022989"/>
    </source>
</evidence>
<feature type="transmembrane region" description="Helical" evidence="6">
    <location>
        <begin position="168"/>
        <end position="190"/>
    </location>
</feature>
<evidence type="ECO:0000256" key="6">
    <source>
        <dbReference type="SAM" id="Phobius"/>
    </source>
</evidence>
<dbReference type="Pfam" id="PF12698">
    <property type="entry name" value="ABC2_membrane_3"/>
    <property type="match status" value="1"/>
</dbReference>
<evidence type="ECO:0000313" key="8">
    <source>
        <dbReference type="EMBL" id="TKR26698.1"/>
    </source>
</evidence>
<feature type="transmembrane region" description="Helical" evidence="6">
    <location>
        <begin position="219"/>
        <end position="245"/>
    </location>
</feature>